<accession>A0A426RML6</accession>
<reference evidence="2" key="1">
    <citation type="submission" date="2018-08" db="EMBL/GenBank/DDBJ databases">
        <authorList>
            <person name="Khan S.A."/>
            <person name="J S.E."/>
        </authorList>
    </citation>
    <scope>NUCLEOTIDE SEQUENCE [LARGE SCALE GENOMIC DNA]</scope>
    <source>
        <strain evidence="2">PoM-212</strain>
    </source>
</reference>
<protein>
    <submittedName>
        <fullName evidence="1">Uncharacterized protein</fullName>
    </submittedName>
</protein>
<organism evidence="1 2">
    <name type="scientific">Maribacter algicola</name>
    <dbReference type="NCBI Taxonomy" id="2498892"/>
    <lineage>
        <taxon>Bacteria</taxon>
        <taxon>Pseudomonadati</taxon>
        <taxon>Bacteroidota</taxon>
        <taxon>Flavobacteriia</taxon>
        <taxon>Flavobacteriales</taxon>
        <taxon>Flavobacteriaceae</taxon>
        <taxon>Maribacter</taxon>
    </lineage>
</organism>
<proteinExistence type="predicted"/>
<sequence length="120" mass="13956">MKKIYLILALIIGLNSCTKSESEEEYEILIGSFTEVSPINERVQLEFISKTQLRRVISDVKTNTTFTIKQLNKNELILDCNECDVESYQIVSYRIFDKNKFEIGGFFPAESNDIMIFQRN</sequence>
<name>A0A426RML6_9FLAO</name>
<dbReference type="EMBL" id="QUSX01000001">
    <property type="protein sequence ID" value="RRQ50226.1"/>
    <property type="molecule type" value="Genomic_DNA"/>
</dbReference>
<evidence type="ECO:0000313" key="2">
    <source>
        <dbReference type="Proteomes" id="UP000286990"/>
    </source>
</evidence>
<keyword evidence="2" id="KW-1185">Reference proteome</keyword>
<evidence type="ECO:0000313" key="1">
    <source>
        <dbReference type="EMBL" id="RRQ50226.1"/>
    </source>
</evidence>
<dbReference type="Proteomes" id="UP000286990">
    <property type="component" value="Unassembled WGS sequence"/>
</dbReference>
<dbReference type="AlphaFoldDB" id="A0A426RML6"/>
<comment type="caution">
    <text evidence="1">The sequence shown here is derived from an EMBL/GenBank/DDBJ whole genome shotgun (WGS) entry which is preliminary data.</text>
</comment>
<gene>
    <name evidence="1" type="ORF">DZC72_06585</name>
</gene>
<dbReference type="RefSeq" id="WP_125222043.1">
    <property type="nucleotide sequence ID" value="NZ_QUSX01000001.1"/>
</dbReference>
<reference evidence="2" key="2">
    <citation type="submission" date="2018-12" db="EMBL/GenBank/DDBJ databases">
        <title>Maribacter lutimaris sp. nov., isolated from marine sediment.</title>
        <authorList>
            <person name="Kim K.K."/>
        </authorList>
    </citation>
    <scope>NUCLEOTIDE SEQUENCE [LARGE SCALE GENOMIC DNA]</scope>
    <source>
        <strain evidence="2">PoM-212</strain>
    </source>
</reference>